<comment type="subcellular location">
    <subcellularLocation>
        <location evidence="1">Secreted</location>
    </subcellularLocation>
</comment>
<evidence type="ECO:0000259" key="10">
    <source>
        <dbReference type="SMART" id="SM00039"/>
    </source>
</evidence>
<evidence type="ECO:0000256" key="9">
    <source>
        <dbReference type="SAM" id="SignalP"/>
    </source>
</evidence>
<evidence type="ECO:0000256" key="6">
    <source>
        <dbReference type="ARBA" id="ARBA00022729"/>
    </source>
</evidence>
<dbReference type="Gene3D" id="6.10.250.1920">
    <property type="match status" value="1"/>
</dbReference>
<keyword evidence="6 9" id="KW-0732">Signal</keyword>
<accession>A0A8T2M2M5</accession>
<comment type="caution">
    <text evidence="11">The sequence shown here is derived from an EMBL/GenBank/DDBJ whole genome shotgun (WGS) entry which is preliminary data.</text>
</comment>
<organism evidence="11 12">
    <name type="scientific">Astyanax mexicanus</name>
    <name type="common">Blind cave fish</name>
    <name type="synonym">Astyanax fasciatus mexicanus</name>
    <dbReference type="NCBI Taxonomy" id="7994"/>
    <lineage>
        <taxon>Eukaryota</taxon>
        <taxon>Metazoa</taxon>
        <taxon>Chordata</taxon>
        <taxon>Craniata</taxon>
        <taxon>Vertebrata</taxon>
        <taxon>Euteleostomi</taxon>
        <taxon>Actinopterygii</taxon>
        <taxon>Neopterygii</taxon>
        <taxon>Teleostei</taxon>
        <taxon>Ostariophysi</taxon>
        <taxon>Characiformes</taxon>
        <taxon>Characoidei</taxon>
        <taxon>Acestrorhamphidae</taxon>
        <taxon>Acestrorhamphinae</taxon>
        <taxon>Astyanax</taxon>
    </lineage>
</organism>
<keyword evidence="3" id="KW-0964">Secreted</keyword>
<dbReference type="InterPro" id="IPR003620">
    <property type="entry name" value="Urocortin_CRF"/>
</dbReference>
<evidence type="ECO:0000256" key="2">
    <source>
        <dbReference type="ARBA" id="ARBA00009287"/>
    </source>
</evidence>
<feature type="signal peptide" evidence="9">
    <location>
        <begin position="1"/>
        <end position="22"/>
    </location>
</feature>
<gene>
    <name evidence="11" type="primary">CRF1</name>
    <name evidence="11" type="ORF">AMEX_G6084</name>
</gene>
<reference evidence="11 12" key="1">
    <citation type="submission" date="2021-07" db="EMBL/GenBank/DDBJ databases">
        <authorList>
            <person name="Imarazene B."/>
            <person name="Zahm M."/>
            <person name="Klopp C."/>
            <person name="Cabau C."/>
            <person name="Beille S."/>
            <person name="Jouanno E."/>
            <person name="Castinel A."/>
            <person name="Lluch J."/>
            <person name="Gil L."/>
            <person name="Kuchtly C."/>
            <person name="Lopez Roques C."/>
            <person name="Donnadieu C."/>
            <person name="Parrinello H."/>
            <person name="Journot L."/>
            <person name="Du K."/>
            <person name="Schartl M."/>
            <person name="Retaux S."/>
            <person name="Guiguen Y."/>
        </authorList>
    </citation>
    <scope>NUCLEOTIDE SEQUENCE [LARGE SCALE GENOMIC DNA]</scope>
    <source>
        <strain evidence="11">Pach_M1</strain>
        <tissue evidence="11">Testis</tissue>
    </source>
</reference>
<dbReference type="GO" id="GO:0005576">
    <property type="term" value="C:extracellular region"/>
    <property type="evidence" value="ECO:0007669"/>
    <property type="project" value="UniProtKB-SubCell"/>
</dbReference>
<dbReference type="InterPro" id="IPR000187">
    <property type="entry name" value="CRF"/>
</dbReference>
<dbReference type="PANTHER" id="PTHR15035">
    <property type="entry name" value="CORTICOLIBERIN/UROCORTIN"/>
    <property type="match status" value="1"/>
</dbReference>
<dbReference type="AlphaFoldDB" id="A0A8T2M2M5"/>
<keyword evidence="4" id="KW-0165">Cleavage on pair of basic residues</keyword>
<dbReference type="OrthoDB" id="9837731at2759"/>
<feature type="domain" description="Corticotropin-releasing factor" evidence="10">
    <location>
        <begin position="111"/>
        <end position="150"/>
    </location>
</feature>
<evidence type="ECO:0000313" key="12">
    <source>
        <dbReference type="Proteomes" id="UP000752171"/>
    </source>
</evidence>
<evidence type="ECO:0000256" key="8">
    <source>
        <dbReference type="SAM" id="MobiDB-lite"/>
    </source>
</evidence>
<dbReference type="Pfam" id="PF00473">
    <property type="entry name" value="CRF"/>
    <property type="match status" value="1"/>
</dbReference>
<comment type="similarity">
    <text evidence="2">Belongs to the sauvagine/corticotropin-releasing factor/urotensin I family.</text>
</comment>
<keyword evidence="7" id="KW-0027">Amidation</keyword>
<protein>
    <submittedName>
        <fullName evidence="11">Corticoliberin-1-like</fullName>
    </submittedName>
</protein>
<evidence type="ECO:0000256" key="4">
    <source>
        <dbReference type="ARBA" id="ARBA00022685"/>
    </source>
</evidence>
<feature type="chain" id="PRO_5035842662" evidence="9">
    <location>
        <begin position="23"/>
        <end position="152"/>
    </location>
</feature>
<dbReference type="PROSITE" id="PS00511">
    <property type="entry name" value="CRF"/>
    <property type="match status" value="1"/>
</dbReference>
<dbReference type="GO" id="GO:0005179">
    <property type="term" value="F:hormone activity"/>
    <property type="evidence" value="ECO:0007669"/>
    <property type="project" value="UniProtKB-KW"/>
</dbReference>
<dbReference type="PRINTS" id="PR01612">
    <property type="entry name" value="CRFFAMILY"/>
</dbReference>
<dbReference type="Proteomes" id="UP000752171">
    <property type="component" value="Unassembled WGS sequence"/>
</dbReference>
<evidence type="ECO:0000256" key="5">
    <source>
        <dbReference type="ARBA" id="ARBA00022702"/>
    </source>
</evidence>
<evidence type="ECO:0000313" key="11">
    <source>
        <dbReference type="EMBL" id="KAG9278249.1"/>
    </source>
</evidence>
<keyword evidence="5" id="KW-0372">Hormone</keyword>
<sequence>MKLHVLLAGTALLSAFLPRGECKAIDTSGVSPTTPDLRRGALPILMRAGEEEYFIKLDSPRPSARLSPNSAPPRASSVKGALQVQLEQGLLRGRVAELTDSSASERERRSDDAPISLDLTFHLLREVLQMARAEQLAQQASSNRRMMEIFGK</sequence>
<evidence type="ECO:0000256" key="7">
    <source>
        <dbReference type="ARBA" id="ARBA00022815"/>
    </source>
</evidence>
<name>A0A8T2M2M5_ASTMX</name>
<dbReference type="SMART" id="SM00039">
    <property type="entry name" value="CRF"/>
    <property type="match status" value="1"/>
</dbReference>
<proteinExistence type="inferred from homology"/>
<evidence type="ECO:0000256" key="3">
    <source>
        <dbReference type="ARBA" id="ARBA00022525"/>
    </source>
</evidence>
<feature type="region of interest" description="Disordered" evidence="8">
    <location>
        <begin position="59"/>
        <end position="79"/>
    </location>
</feature>
<dbReference type="InterPro" id="IPR018446">
    <property type="entry name" value="Corticotropin-releasing_fac_CS"/>
</dbReference>
<evidence type="ECO:0000256" key="1">
    <source>
        <dbReference type="ARBA" id="ARBA00004613"/>
    </source>
</evidence>
<dbReference type="EMBL" id="JAICCE010000004">
    <property type="protein sequence ID" value="KAG9278249.1"/>
    <property type="molecule type" value="Genomic_DNA"/>
</dbReference>
<dbReference type="PANTHER" id="PTHR15035:SF9">
    <property type="entry name" value="CORTICOLIBERIN"/>
    <property type="match status" value="1"/>
</dbReference>